<dbReference type="Gene3D" id="1.10.1060.10">
    <property type="entry name" value="Alpha-helical ferredoxin"/>
    <property type="match status" value="1"/>
</dbReference>
<evidence type="ECO:0000256" key="3">
    <source>
        <dbReference type="ARBA" id="ARBA00023002"/>
    </source>
</evidence>
<dbReference type="GO" id="GO:0046872">
    <property type="term" value="F:metal ion binding"/>
    <property type="evidence" value="ECO:0007669"/>
    <property type="project" value="UniProtKB-KW"/>
</dbReference>
<evidence type="ECO:0000313" key="7">
    <source>
        <dbReference type="Proteomes" id="UP001328733"/>
    </source>
</evidence>
<reference evidence="6 7" key="1">
    <citation type="submission" date="2024-01" db="EMBL/GenBank/DDBJ databases">
        <title>Genomic insights into the taxonomy and metabolism of the cyanobacterium Pannus brasiliensis CCIBt3594.</title>
        <authorList>
            <person name="Machado M."/>
            <person name="Botero N.B."/>
            <person name="Andreote A.P.D."/>
            <person name="Feitosa A.M.T."/>
            <person name="Popin R."/>
            <person name="Sivonen K."/>
            <person name="Fiore M.F."/>
        </authorList>
    </citation>
    <scope>NUCLEOTIDE SEQUENCE [LARGE SCALE GENOMIC DNA]</scope>
    <source>
        <strain evidence="6 7">CCIBt3594</strain>
    </source>
</reference>
<evidence type="ECO:0000256" key="1">
    <source>
        <dbReference type="ARBA" id="ARBA00022485"/>
    </source>
</evidence>
<keyword evidence="7" id="KW-1185">Reference proteome</keyword>
<dbReference type="EMBL" id="JBAFSM010000058">
    <property type="protein sequence ID" value="MEG3439729.1"/>
    <property type="molecule type" value="Genomic_DNA"/>
</dbReference>
<evidence type="ECO:0000256" key="5">
    <source>
        <dbReference type="ARBA" id="ARBA00023014"/>
    </source>
</evidence>
<dbReference type="AlphaFoldDB" id="A0AAW9QWX4"/>
<dbReference type="GO" id="GO:0016491">
    <property type="term" value="F:oxidoreductase activity"/>
    <property type="evidence" value="ECO:0007669"/>
    <property type="project" value="UniProtKB-KW"/>
</dbReference>
<keyword evidence="2" id="KW-0479">Metal-binding</keyword>
<evidence type="ECO:0000256" key="2">
    <source>
        <dbReference type="ARBA" id="ARBA00022723"/>
    </source>
</evidence>
<keyword evidence="3" id="KW-0560">Oxidoreductase</keyword>
<dbReference type="PANTHER" id="PTHR43255">
    <property type="entry name" value="IRON-SULFUR-BINDING OXIDOREDUCTASE FADF-RELATED-RELATED"/>
    <property type="match status" value="1"/>
</dbReference>
<gene>
    <name evidence="6" type="ORF">V0288_21555</name>
</gene>
<protein>
    <submittedName>
        <fullName evidence="6">4Fe-4S dicluster domain-containing protein</fullName>
    </submittedName>
</protein>
<evidence type="ECO:0000313" key="6">
    <source>
        <dbReference type="EMBL" id="MEG3439729.1"/>
    </source>
</evidence>
<dbReference type="Proteomes" id="UP001328733">
    <property type="component" value="Unassembled WGS sequence"/>
</dbReference>
<dbReference type="InterPro" id="IPR051460">
    <property type="entry name" value="HdrC_iron-sulfur_subunit"/>
</dbReference>
<dbReference type="InterPro" id="IPR009051">
    <property type="entry name" value="Helical_ferredxn"/>
</dbReference>
<sequence length="168" mass="19069">MQCVTCSGGCPKVERMDLSLRSFVLRVQRGDRETVLNSNTLWNCTSCHTRTSRCPRGVRPSEVIEAVKAIAIREGITNDSTRFNEIFVEFIRKRGILFELELIHEYSDMSSILEQSPLGINAFLSLSDRYRSKNGFYPSRGEGLKVEFLTVSPARDVARLDSCELLTR</sequence>
<organism evidence="6 7">
    <name type="scientific">Pannus brasiliensis CCIBt3594</name>
    <dbReference type="NCBI Taxonomy" id="1427578"/>
    <lineage>
        <taxon>Bacteria</taxon>
        <taxon>Bacillati</taxon>
        <taxon>Cyanobacteriota</taxon>
        <taxon>Cyanophyceae</taxon>
        <taxon>Oscillatoriophycideae</taxon>
        <taxon>Chroococcales</taxon>
        <taxon>Microcystaceae</taxon>
        <taxon>Pannus</taxon>
    </lineage>
</organism>
<proteinExistence type="predicted"/>
<keyword evidence="5" id="KW-0411">Iron-sulfur</keyword>
<evidence type="ECO:0000256" key="4">
    <source>
        <dbReference type="ARBA" id="ARBA00023004"/>
    </source>
</evidence>
<name>A0AAW9QWX4_9CHRO</name>
<dbReference type="GO" id="GO:0005886">
    <property type="term" value="C:plasma membrane"/>
    <property type="evidence" value="ECO:0007669"/>
    <property type="project" value="TreeGrafter"/>
</dbReference>
<comment type="caution">
    <text evidence="6">The sequence shown here is derived from an EMBL/GenBank/DDBJ whole genome shotgun (WGS) entry which is preliminary data.</text>
</comment>
<accession>A0AAW9QWX4</accession>
<keyword evidence="1" id="KW-0004">4Fe-4S</keyword>
<dbReference type="SUPFAM" id="SSF46548">
    <property type="entry name" value="alpha-helical ferredoxin"/>
    <property type="match status" value="1"/>
</dbReference>
<dbReference type="RefSeq" id="WP_332867208.1">
    <property type="nucleotide sequence ID" value="NZ_JBAFSM010000058.1"/>
</dbReference>
<dbReference type="PANTHER" id="PTHR43255:SF1">
    <property type="entry name" value="IRON-SULFUR-BINDING OXIDOREDUCTASE FADF-RELATED"/>
    <property type="match status" value="1"/>
</dbReference>
<dbReference type="GO" id="GO:0051539">
    <property type="term" value="F:4 iron, 4 sulfur cluster binding"/>
    <property type="evidence" value="ECO:0007669"/>
    <property type="project" value="UniProtKB-KW"/>
</dbReference>
<keyword evidence="4" id="KW-0408">Iron</keyword>